<protein>
    <submittedName>
        <fullName evidence="6">DNA-binding transcriptional LysR family regulator</fullName>
    </submittedName>
</protein>
<dbReference type="Gene3D" id="1.10.10.10">
    <property type="entry name" value="Winged helix-like DNA-binding domain superfamily/Winged helix DNA-binding domain"/>
    <property type="match status" value="1"/>
</dbReference>
<dbReference type="PANTHER" id="PTHR30126">
    <property type="entry name" value="HTH-TYPE TRANSCRIPTIONAL REGULATOR"/>
    <property type="match status" value="1"/>
</dbReference>
<accession>A0ABS5AP86</accession>
<dbReference type="SUPFAM" id="SSF46785">
    <property type="entry name" value="Winged helix' DNA-binding domain"/>
    <property type="match status" value="1"/>
</dbReference>
<dbReference type="PANTHER" id="PTHR30126:SF39">
    <property type="entry name" value="HTH-TYPE TRANSCRIPTIONAL REGULATOR CYSL"/>
    <property type="match status" value="1"/>
</dbReference>
<feature type="domain" description="HTH lysR-type" evidence="5">
    <location>
        <begin position="1"/>
        <end position="58"/>
    </location>
</feature>
<dbReference type="SUPFAM" id="SSF53850">
    <property type="entry name" value="Periplasmic binding protein-like II"/>
    <property type="match status" value="1"/>
</dbReference>
<organism evidence="6 7">
    <name type="scientific">Crossiella equi</name>
    <dbReference type="NCBI Taxonomy" id="130796"/>
    <lineage>
        <taxon>Bacteria</taxon>
        <taxon>Bacillati</taxon>
        <taxon>Actinomycetota</taxon>
        <taxon>Actinomycetes</taxon>
        <taxon>Pseudonocardiales</taxon>
        <taxon>Pseudonocardiaceae</taxon>
        <taxon>Crossiella</taxon>
    </lineage>
</organism>
<keyword evidence="4" id="KW-0804">Transcription</keyword>
<dbReference type="RefSeq" id="WP_086782424.1">
    <property type="nucleotide sequence ID" value="NZ_JAGIOO010000001.1"/>
</dbReference>
<reference evidence="6 7" key="1">
    <citation type="submission" date="2021-03" db="EMBL/GenBank/DDBJ databases">
        <title>Sequencing the genomes of 1000 actinobacteria strains.</title>
        <authorList>
            <person name="Klenk H.-P."/>
        </authorList>
    </citation>
    <scope>NUCLEOTIDE SEQUENCE [LARGE SCALE GENOMIC DNA]</scope>
    <source>
        <strain evidence="6 7">DSM 44580</strain>
    </source>
</reference>
<dbReference type="InterPro" id="IPR036390">
    <property type="entry name" value="WH_DNA-bd_sf"/>
</dbReference>
<evidence type="ECO:0000256" key="3">
    <source>
        <dbReference type="ARBA" id="ARBA00023125"/>
    </source>
</evidence>
<name>A0ABS5AP86_9PSEU</name>
<dbReference type="GO" id="GO:0003677">
    <property type="term" value="F:DNA binding"/>
    <property type="evidence" value="ECO:0007669"/>
    <property type="project" value="UniProtKB-KW"/>
</dbReference>
<dbReference type="InterPro" id="IPR036388">
    <property type="entry name" value="WH-like_DNA-bd_sf"/>
</dbReference>
<keyword evidence="3 6" id="KW-0238">DNA-binding</keyword>
<evidence type="ECO:0000259" key="5">
    <source>
        <dbReference type="PROSITE" id="PS50931"/>
    </source>
</evidence>
<sequence>MSLRQYEYALAIAAEGSVTAAAARLRVAQPSISQQIRGLERELGVPLFARSAKGLVPTVAGRAFLREAEVAVTAARRARAVAQAEAGELTGELLVLTQLGLGGRPLHQALGGLRREHPRLSVTLVEEPGRAETERLVRQAAVDVALVPRLPSPDCDFTLHPLGLAPWVVLGPDPGQDSPHIGYERGSALDEHVSRMLRECCGVHTEPVVRVGTPATAVGLAVQGAGVAVVPAAAVPPGHDHGEWPLREVVSLPVFAAVRTAGGPAEHALLRHLEKEDWATM</sequence>
<dbReference type="EMBL" id="JAGIOO010000001">
    <property type="protein sequence ID" value="MBP2478212.1"/>
    <property type="molecule type" value="Genomic_DNA"/>
</dbReference>
<dbReference type="Pfam" id="PF00126">
    <property type="entry name" value="HTH_1"/>
    <property type="match status" value="1"/>
</dbReference>
<dbReference type="Gene3D" id="3.40.190.10">
    <property type="entry name" value="Periplasmic binding protein-like II"/>
    <property type="match status" value="2"/>
</dbReference>
<comment type="caution">
    <text evidence="6">The sequence shown here is derived from an EMBL/GenBank/DDBJ whole genome shotgun (WGS) entry which is preliminary data.</text>
</comment>
<dbReference type="PRINTS" id="PR00039">
    <property type="entry name" value="HTHLYSR"/>
</dbReference>
<keyword evidence="2" id="KW-0805">Transcription regulation</keyword>
<proteinExistence type="inferred from homology"/>
<dbReference type="PROSITE" id="PS50931">
    <property type="entry name" value="HTH_LYSR"/>
    <property type="match status" value="1"/>
</dbReference>
<dbReference type="InterPro" id="IPR005119">
    <property type="entry name" value="LysR_subst-bd"/>
</dbReference>
<evidence type="ECO:0000313" key="6">
    <source>
        <dbReference type="EMBL" id="MBP2478212.1"/>
    </source>
</evidence>
<dbReference type="Proteomes" id="UP001519363">
    <property type="component" value="Unassembled WGS sequence"/>
</dbReference>
<evidence type="ECO:0000256" key="1">
    <source>
        <dbReference type="ARBA" id="ARBA00009437"/>
    </source>
</evidence>
<evidence type="ECO:0000256" key="2">
    <source>
        <dbReference type="ARBA" id="ARBA00023015"/>
    </source>
</evidence>
<gene>
    <name evidence="6" type="ORF">JOF53_007084</name>
</gene>
<keyword evidence="7" id="KW-1185">Reference proteome</keyword>
<evidence type="ECO:0000256" key="4">
    <source>
        <dbReference type="ARBA" id="ARBA00023163"/>
    </source>
</evidence>
<evidence type="ECO:0000313" key="7">
    <source>
        <dbReference type="Proteomes" id="UP001519363"/>
    </source>
</evidence>
<dbReference type="InterPro" id="IPR000847">
    <property type="entry name" value="LysR_HTH_N"/>
</dbReference>
<dbReference type="Pfam" id="PF03466">
    <property type="entry name" value="LysR_substrate"/>
    <property type="match status" value="1"/>
</dbReference>
<comment type="similarity">
    <text evidence="1">Belongs to the LysR transcriptional regulatory family.</text>
</comment>